<reference evidence="12 13" key="1">
    <citation type="journal article" date="2008" name="Nature">
        <title>Genome analysis of the platypus reveals unique signatures of evolution.</title>
        <authorList>
            <person name="Warren W.C."/>
            <person name="Hillier L.W."/>
            <person name="Marshall Graves J.A."/>
            <person name="Birney E."/>
            <person name="Ponting C.P."/>
            <person name="Grutzner F."/>
            <person name="Belov K."/>
            <person name="Miller W."/>
            <person name="Clarke L."/>
            <person name="Chinwalla A.T."/>
            <person name="Yang S.P."/>
            <person name="Heger A."/>
            <person name="Locke D.P."/>
            <person name="Miethke P."/>
            <person name="Waters P.D."/>
            <person name="Veyrunes F."/>
            <person name="Fulton L."/>
            <person name="Fulton B."/>
            <person name="Graves T."/>
            <person name="Wallis J."/>
            <person name="Puente X.S."/>
            <person name="Lopez-Otin C."/>
            <person name="Ordonez G.R."/>
            <person name="Eichler E.E."/>
            <person name="Chen L."/>
            <person name="Cheng Z."/>
            <person name="Deakin J.E."/>
            <person name="Alsop A."/>
            <person name="Thompson K."/>
            <person name="Kirby P."/>
            <person name="Papenfuss A.T."/>
            <person name="Wakefield M.J."/>
            <person name="Olender T."/>
            <person name="Lancet D."/>
            <person name="Huttley G.A."/>
            <person name="Smit A.F."/>
            <person name="Pask A."/>
            <person name="Temple-Smith P."/>
            <person name="Batzer M.A."/>
            <person name="Walker J.A."/>
            <person name="Konkel M.K."/>
            <person name="Harris R.S."/>
            <person name="Whittington C.M."/>
            <person name="Wong E.S."/>
            <person name="Gemmell N.J."/>
            <person name="Buschiazzo E."/>
            <person name="Vargas Jentzsch I.M."/>
            <person name="Merkel A."/>
            <person name="Schmitz J."/>
            <person name="Zemann A."/>
            <person name="Churakov G."/>
            <person name="Kriegs J.O."/>
            <person name="Brosius J."/>
            <person name="Murchison E.P."/>
            <person name="Sachidanandam R."/>
            <person name="Smith C."/>
            <person name="Hannon G.J."/>
            <person name="Tsend-Ayush E."/>
            <person name="McMillan D."/>
            <person name="Attenborough R."/>
            <person name="Rens W."/>
            <person name="Ferguson-Smith M."/>
            <person name="Lefevre C.M."/>
            <person name="Sharp J.A."/>
            <person name="Nicholas K.R."/>
            <person name="Ray D.A."/>
            <person name="Kube M."/>
            <person name="Reinhardt R."/>
            <person name="Pringle T.H."/>
            <person name="Taylor J."/>
            <person name="Jones R.C."/>
            <person name="Nixon B."/>
            <person name="Dacheux J.L."/>
            <person name="Niwa H."/>
            <person name="Sekita Y."/>
            <person name="Huang X."/>
            <person name="Stark A."/>
            <person name="Kheradpour P."/>
            <person name="Kellis M."/>
            <person name="Flicek P."/>
            <person name="Chen Y."/>
            <person name="Webber C."/>
            <person name="Hardison R."/>
            <person name="Nelson J."/>
            <person name="Hallsworth-Pepin K."/>
            <person name="Delehaunty K."/>
            <person name="Markovic C."/>
            <person name="Minx P."/>
            <person name="Feng Y."/>
            <person name="Kremitzki C."/>
            <person name="Mitreva M."/>
            <person name="Glasscock J."/>
            <person name="Wylie T."/>
            <person name="Wohldmann P."/>
            <person name="Thiru P."/>
            <person name="Nhan M.N."/>
            <person name="Pohl C.S."/>
            <person name="Smith S.M."/>
            <person name="Hou S."/>
            <person name="Nefedov M."/>
            <person name="de Jong P.J."/>
            <person name="Renfree M.B."/>
            <person name="Mardis E.R."/>
            <person name="Wilson R.K."/>
        </authorList>
    </citation>
    <scope>NUCLEOTIDE SEQUENCE [LARGE SCALE GENOMIC DNA]</scope>
    <source>
        <strain evidence="12 13">Glennie</strain>
    </source>
</reference>
<dbReference type="STRING" id="9258.ENSOANP00000026842"/>
<gene>
    <name evidence="12" type="primary">LOC100090036</name>
</gene>
<dbReference type="GeneID" id="100090036"/>
<feature type="domain" description="G-protein coupled receptors family 1 profile" evidence="11">
    <location>
        <begin position="43"/>
        <end position="294"/>
    </location>
</feature>
<dbReference type="PANTHER" id="PTHR26450:SF192">
    <property type="entry name" value="OLFACTORY RECEPTOR"/>
    <property type="match status" value="1"/>
</dbReference>
<feature type="transmembrane region" description="Helical" evidence="10">
    <location>
        <begin position="62"/>
        <end position="91"/>
    </location>
</feature>
<keyword evidence="13" id="KW-1185">Reference proteome</keyword>
<dbReference type="Ensembl" id="ENSOANT00000030642.2">
    <property type="protein sequence ID" value="ENSOANP00000026842.2"/>
    <property type="gene ID" value="ENSOANG00000021097.2"/>
</dbReference>
<evidence type="ECO:0000256" key="6">
    <source>
        <dbReference type="ARBA" id="ARBA00022989"/>
    </source>
</evidence>
<comment type="function">
    <text evidence="1">Odorant receptor.</text>
</comment>
<keyword evidence="4 9" id="KW-0812">Transmembrane</keyword>
<keyword evidence="5 10" id="KW-0552">Olfaction</keyword>
<evidence type="ECO:0000256" key="7">
    <source>
        <dbReference type="ARBA" id="ARBA00023136"/>
    </source>
</evidence>
<evidence type="ECO:0000256" key="5">
    <source>
        <dbReference type="ARBA" id="ARBA00022725"/>
    </source>
</evidence>
<dbReference type="GO" id="GO:0004930">
    <property type="term" value="F:G protein-coupled receptor activity"/>
    <property type="evidence" value="ECO:0007669"/>
    <property type="project" value="UniProtKB-KW"/>
</dbReference>
<dbReference type="HOGENOM" id="CLU_012526_0_0_1"/>
<comment type="subcellular location">
    <subcellularLocation>
        <location evidence="10">Cell membrane</location>
        <topology evidence="10">Multi-pass membrane protein</topology>
    </subcellularLocation>
    <subcellularLocation>
        <location evidence="2">Membrane</location>
        <topology evidence="2">Multi-pass membrane protein</topology>
    </subcellularLocation>
</comment>
<dbReference type="InParanoid" id="F7G650"/>
<organism evidence="12 13">
    <name type="scientific">Ornithorhynchus anatinus</name>
    <name type="common">Duckbill platypus</name>
    <dbReference type="NCBI Taxonomy" id="9258"/>
    <lineage>
        <taxon>Eukaryota</taxon>
        <taxon>Metazoa</taxon>
        <taxon>Chordata</taxon>
        <taxon>Craniata</taxon>
        <taxon>Vertebrata</taxon>
        <taxon>Euteleostomi</taxon>
        <taxon>Mammalia</taxon>
        <taxon>Monotremata</taxon>
        <taxon>Ornithorhynchidae</taxon>
        <taxon>Ornithorhynchus</taxon>
    </lineage>
</organism>
<keyword evidence="9" id="KW-0675">Receptor</keyword>
<dbReference type="CDD" id="cd15221">
    <property type="entry name" value="7tmA_OR52B-like"/>
    <property type="match status" value="1"/>
</dbReference>
<evidence type="ECO:0000313" key="13">
    <source>
        <dbReference type="Proteomes" id="UP000002279"/>
    </source>
</evidence>
<evidence type="ECO:0000313" key="12">
    <source>
        <dbReference type="Ensembl" id="ENSOANP00000026842.2"/>
    </source>
</evidence>
<name>F7G650_ORNAN</name>
<dbReference type="AlphaFoldDB" id="F7G650"/>
<feature type="transmembrane region" description="Helical" evidence="10">
    <location>
        <begin position="239"/>
        <end position="262"/>
    </location>
</feature>
<feature type="transmembrane region" description="Helical" evidence="10">
    <location>
        <begin position="103"/>
        <end position="122"/>
    </location>
</feature>
<accession>F7G650</accession>
<keyword evidence="10" id="KW-1003">Cell membrane</keyword>
<feature type="transmembrane region" description="Helical" evidence="10">
    <location>
        <begin position="198"/>
        <end position="227"/>
    </location>
</feature>
<dbReference type="KEGG" id="oaa:100090036"/>
<reference evidence="12" key="3">
    <citation type="submission" date="2025-09" db="UniProtKB">
        <authorList>
            <consortium name="Ensembl"/>
        </authorList>
    </citation>
    <scope>IDENTIFICATION</scope>
    <source>
        <strain evidence="12">Glennie</strain>
    </source>
</reference>
<dbReference type="GO" id="GO:0005886">
    <property type="term" value="C:plasma membrane"/>
    <property type="evidence" value="ECO:0000318"/>
    <property type="project" value="GO_Central"/>
</dbReference>
<keyword evidence="6 10" id="KW-1133">Transmembrane helix</keyword>
<feature type="transmembrane region" description="Helical" evidence="10">
    <location>
        <begin position="27"/>
        <end position="50"/>
    </location>
</feature>
<dbReference type="PROSITE" id="PS00237">
    <property type="entry name" value="G_PROTEIN_RECEP_F1_1"/>
    <property type="match status" value="1"/>
</dbReference>
<evidence type="ECO:0000256" key="4">
    <source>
        <dbReference type="ARBA" id="ARBA00022692"/>
    </source>
</evidence>
<sequence>MLISNTTNFHPSTFLLLGIPGMEHQHIWISIPFCSMYTMALLGNATILLVVACDKTLHEPMYFFLCILSLTDLVLCSTTLPKMLAIFWFGAQHISYNGCLTQMFFIHMVFATESAVLLAMAFDRFVAICRPLHYSSILSPGVIGKIVMACVVRGLFFVFPFVILIQRLPFCGHHVIPHTYCEHMGIAKLACANIKINIIYGLTVALSVTGMDVVLIGFSYGFILHTVLHLPSQDAQLKAFSTCGAHVCVILVFYIPAFFSFFTHRFGHWMPPQVHIFVANLYLLVPPVLNPLVYGINTKHIRQRILTLFLGYK</sequence>
<dbReference type="GO" id="GO:0004984">
    <property type="term" value="F:olfactory receptor activity"/>
    <property type="evidence" value="ECO:0000318"/>
    <property type="project" value="GO_Central"/>
</dbReference>
<evidence type="ECO:0000256" key="1">
    <source>
        <dbReference type="ARBA" id="ARBA00002936"/>
    </source>
</evidence>
<dbReference type="PRINTS" id="PR00237">
    <property type="entry name" value="GPCRRHODOPSN"/>
</dbReference>
<dbReference type="InterPro" id="IPR000725">
    <property type="entry name" value="Olfact_rcpt"/>
</dbReference>
<keyword evidence="3 10" id="KW-0716">Sensory transduction</keyword>
<feature type="transmembrane region" description="Helical" evidence="10">
    <location>
        <begin position="274"/>
        <end position="296"/>
    </location>
</feature>
<dbReference type="PRINTS" id="PR00245">
    <property type="entry name" value="OLFACTORYR"/>
</dbReference>
<protein>
    <recommendedName>
        <fullName evidence="10">Olfactory receptor</fullName>
    </recommendedName>
</protein>
<dbReference type="InterPro" id="IPR017452">
    <property type="entry name" value="GPCR_Rhodpsn_7TM"/>
</dbReference>
<dbReference type="RefSeq" id="XP_001519286.4">
    <property type="nucleotide sequence ID" value="XM_001519236.4"/>
</dbReference>
<dbReference type="eggNOG" id="ENOG502QV28">
    <property type="taxonomic scope" value="Eukaryota"/>
</dbReference>
<dbReference type="Proteomes" id="UP000002279">
    <property type="component" value="Chromosome 2"/>
</dbReference>
<dbReference type="OrthoDB" id="5969463at2759"/>
<dbReference type="SUPFAM" id="SSF81321">
    <property type="entry name" value="Family A G protein-coupled receptor-like"/>
    <property type="match status" value="1"/>
</dbReference>
<keyword evidence="9" id="KW-0297">G-protein coupled receptor</keyword>
<dbReference type="Pfam" id="PF13853">
    <property type="entry name" value="7tm_4"/>
    <property type="match status" value="1"/>
</dbReference>
<evidence type="ECO:0000256" key="8">
    <source>
        <dbReference type="ARBA" id="ARBA00023224"/>
    </source>
</evidence>
<evidence type="ECO:0000256" key="2">
    <source>
        <dbReference type="ARBA" id="ARBA00004141"/>
    </source>
</evidence>
<dbReference type="InterPro" id="IPR050402">
    <property type="entry name" value="OR51/52/56-like"/>
</dbReference>
<keyword evidence="7 10" id="KW-0472">Membrane</keyword>
<keyword evidence="8 9" id="KW-0807">Transducer</keyword>
<dbReference type="PANTHER" id="PTHR26450">
    <property type="entry name" value="OLFACTORY RECEPTOR 56B1-RELATED"/>
    <property type="match status" value="1"/>
</dbReference>
<evidence type="ECO:0000256" key="9">
    <source>
        <dbReference type="RuleBase" id="RU000688"/>
    </source>
</evidence>
<evidence type="ECO:0000256" key="3">
    <source>
        <dbReference type="ARBA" id="ARBA00022606"/>
    </source>
</evidence>
<dbReference type="OMA" id="NDTAFHP"/>
<dbReference type="FunFam" id="1.20.1070.10:FF:000006">
    <property type="entry name" value="Olfactory receptor"/>
    <property type="match status" value="1"/>
</dbReference>
<proteinExistence type="inferred from homology"/>
<feature type="transmembrane region" description="Helical" evidence="10">
    <location>
        <begin position="142"/>
        <end position="165"/>
    </location>
</feature>
<dbReference type="Gene3D" id="1.20.1070.10">
    <property type="entry name" value="Rhodopsin 7-helix transmembrane proteins"/>
    <property type="match status" value="1"/>
</dbReference>
<dbReference type="PROSITE" id="PS50262">
    <property type="entry name" value="G_PROTEIN_RECEP_F1_2"/>
    <property type="match status" value="1"/>
</dbReference>
<reference evidence="12" key="2">
    <citation type="submission" date="2025-08" db="UniProtKB">
        <authorList>
            <consortium name="Ensembl"/>
        </authorList>
    </citation>
    <scope>IDENTIFICATION</scope>
    <source>
        <strain evidence="12">Glennie</strain>
    </source>
</reference>
<evidence type="ECO:0000256" key="10">
    <source>
        <dbReference type="RuleBase" id="RU363047"/>
    </source>
</evidence>
<dbReference type="GeneTree" id="ENSGT01090000260043"/>
<evidence type="ECO:0000259" key="11">
    <source>
        <dbReference type="PROSITE" id="PS50262"/>
    </source>
</evidence>
<dbReference type="InterPro" id="IPR000276">
    <property type="entry name" value="GPCR_Rhodpsn"/>
</dbReference>
<comment type="similarity">
    <text evidence="9">Belongs to the G-protein coupled receptor 1 family.</text>
</comment>